<sequence length="161" mass="17773">MASIDDLLKPFACALYAKASTLNSVGLSSSQRARLLESMSDDIKKCTNFIEPEVSEAALAEAEHLQVDLRTRNWHDQPSFDAGREIFHFEHVVPVSAIRAACCDQQSESAVLAVLKGRLRVAWILKSEDAELTLLGHRSNRPDPDAAYRKAGIQLVARRSA</sequence>
<comment type="caution">
    <text evidence="1">The sequence shown here is derived from an EMBL/GenBank/DDBJ whole genome shotgun (WGS) entry which is preliminary data.</text>
</comment>
<evidence type="ECO:0000313" key="1">
    <source>
        <dbReference type="EMBL" id="KYG04272.1"/>
    </source>
</evidence>
<dbReference type="EMBL" id="JEME01002444">
    <property type="protein sequence ID" value="KYG04272.1"/>
    <property type="molecule type" value="Genomic_DNA"/>
</dbReference>
<reference evidence="1 2" key="1">
    <citation type="submission" date="2014-02" db="EMBL/GenBank/DDBJ databases">
        <title>The small core and large imbalanced accessory genome model reveals a collaborative survival strategy of Sorangium cellulosum strains in nature.</title>
        <authorList>
            <person name="Han K."/>
            <person name="Peng R."/>
            <person name="Blom J."/>
            <person name="Li Y.-Z."/>
        </authorList>
    </citation>
    <scope>NUCLEOTIDE SEQUENCE [LARGE SCALE GENOMIC DNA]</scope>
    <source>
        <strain evidence="1 2">So0007-03</strain>
    </source>
</reference>
<dbReference type="AlphaFoldDB" id="A0A150THU7"/>
<accession>A0A150THU7</accession>
<dbReference type="Proteomes" id="UP000075502">
    <property type="component" value="Unassembled WGS sequence"/>
</dbReference>
<name>A0A150THU7_SORCE</name>
<proteinExistence type="predicted"/>
<organism evidence="1 2">
    <name type="scientific">Sorangium cellulosum</name>
    <name type="common">Polyangium cellulosum</name>
    <dbReference type="NCBI Taxonomy" id="56"/>
    <lineage>
        <taxon>Bacteria</taxon>
        <taxon>Pseudomonadati</taxon>
        <taxon>Myxococcota</taxon>
        <taxon>Polyangia</taxon>
        <taxon>Polyangiales</taxon>
        <taxon>Polyangiaceae</taxon>
        <taxon>Sorangium</taxon>
    </lineage>
</organism>
<evidence type="ECO:0000313" key="2">
    <source>
        <dbReference type="Proteomes" id="UP000075502"/>
    </source>
</evidence>
<gene>
    <name evidence="1" type="ORF">BE21_47720</name>
</gene>
<protein>
    <submittedName>
        <fullName evidence="1">Uncharacterized protein</fullName>
    </submittedName>
</protein>